<evidence type="ECO:0000313" key="2">
    <source>
        <dbReference type="Proteomes" id="UP000187735"/>
    </source>
</evidence>
<gene>
    <name evidence="1" type="ORF">Fuma_05784</name>
</gene>
<protein>
    <submittedName>
        <fullName evidence="1">Uncharacterized protein</fullName>
    </submittedName>
</protein>
<evidence type="ECO:0000313" key="1">
    <source>
        <dbReference type="EMBL" id="APZ96116.1"/>
    </source>
</evidence>
<dbReference type="KEGG" id="fmr:Fuma_05784"/>
<dbReference type="Proteomes" id="UP000187735">
    <property type="component" value="Chromosome"/>
</dbReference>
<proteinExistence type="predicted"/>
<dbReference type="OrthoDB" id="5997643at2"/>
<keyword evidence="2" id="KW-1185">Reference proteome</keyword>
<dbReference type="AlphaFoldDB" id="A0A1P8WPY6"/>
<reference evidence="1 2" key="1">
    <citation type="journal article" date="2016" name="Front. Microbiol.">
        <title>Fuerstia marisgermanicae gen. nov., sp. nov., an Unusual Member of the Phylum Planctomycetes from the German Wadden Sea.</title>
        <authorList>
            <person name="Kohn T."/>
            <person name="Heuer A."/>
            <person name="Jogler M."/>
            <person name="Vollmers J."/>
            <person name="Boedeker C."/>
            <person name="Bunk B."/>
            <person name="Rast P."/>
            <person name="Borchert D."/>
            <person name="Glockner I."/>
            <person name="Freese H.M."/>
            <person name="Klenk H.P."/>
            <person name="Overmann J."/>
            <person name="Kaster A.K."/>
            <person name="Rohde M."/>
            <person name="Wiegand S."/>
            <person name="Jogler C."/>
        </authorList>
    </citation>
    <scope>NUCLEOTIDE SEQUENCE [LARGE SCALE GENOMIC DNA]</scope>
    <source>
        <strain evidence="1 2">NH11</strain>
    </source>
</reference>
<sequence>MSSGFDFIQSVSPTSATLIGELRGGGVIWCDIQIELSEFEYEGETENGPVMLECIDFGVTDLSELVNREFTFPRNPEDGYVEGSLCLGYDYIPADLTKIVFGDTNASTIDAVLTIHLVFGWPWKEVPDTFVVEWKIKLAFDSEELGRSFAELREDLETSNYNLPPIEHPVLGTLTYENVTEMYNGSVANGTKSIPSGLSASECDDLDSLVEAACEITADLRNLAAAATEFIGENSDNIDAASSLSLISLVVYPRGAAAWFFRNGTSLAAVTMASDRSFELL</sequence>
<organism evidence="1 2">
    <name type="scientific">Fuerstiella marisgermanici</name>
    <dbReference type="NCBI Taxonomy" id="1891926"/>
    <lineage>
        <taxon>Bacteria</taxon>
        <taxon>Pseudomonadati</taxon>
        <taxon>Planctomycetota</taxon>
        <taxon>Planctomycetia</taxon>
        <taxon>Planctomycetales</taxon>
        <taxon>Planctomycetaceae</taxon>
        <taxon>Fuerstiella</taxon>
    </lineage>
</organism>
<accession>A0A1P8WPY6</accession>
<dbReference type="RefSeq" id="WP_077027184.1">
    <property type="nucleotide sequence ID" value="NZ_CP017641.1"/>
</dbReference>
<dbReference type="EMBL" id="CP017641">
    <property type="protein sequence ID" value="APZ96116.1"/>
    <property type="molecule type" value="Genomic_DNA"/>
</dbReference>
<name>A0A1P8WPY6_9PLAN</name>
<dbReference type="STRING" id="1891926.Fuma_05784"/>